<feature type="domain" description="LTD" evidence="2">
    <location>
        <begin position="24"/>
        <end position="146"/>
    </location>
</feature>
<keyword evidence="3" id="KW-0255">Endonuclease</keyword>
<dbReference type="CDD" id="cd04486">
    <property type="entry name" value="YhcR_OBF_like"/>
    <property type="match status" value="1"/>
</dbReference>
<dbReference type="GO" id="GO:0004519">
    <property type="term" value="F:endonuclease activity"/>
    <property type="evidence" value="ECO:0007669"/>
    <property type="project" value="UniProtKB-KW"/>
</dbReference>
<evidence type="ECO:0000313" key="3">
    <source>
        <dbReference type="EMBL" id="MBD3943767.1"/>
    </source>
</evidence>
<reference evidence="3 4" key="1">
    <citation type="submission" date="2020-09" db="EMBL/GenBank/DDBJ databases">
        <title>Isolation and identification of active actinomycetes.</title>
        <authorList>
            <person name="Li X."/>
        </authorList>
    </citation>
    <scope>NUCLEOTIDE SEQUENCE [LARGE SCALE GENOMIC DNA]</scope>
    <source>
        <strain evidence="3 4">NEAU-LLC</strain>
    </source>
</reference>
<dbReference type="InterPro" id="IPR005135">
    <property type="entry name" value="Endo/exonuclease/phosphatase"/>
</dbReference>
<keyword evidence="3" id="KW-0540">Nuclease</keyword>
<dbReference type="Proteomes" id="UP000598426">
    <property type="component" value="Unassembled WGS sequence"/>
</dbReference>
<dbReference type="EMBL" id="JACXZS010000016">
    <property type="protein sequence ID" value="MBD3943767.1"/>
    <property type="molecule type" value="Genomic_DNA"/>
</dbReference>
<dbReference type="PANTHER" id="PTHR42834:SF1">
    <property type="entry name" value="ENDONUCLEASE_EXONUCLEASE_PHOSPHATASE FAMILY PROTEIN (AFU_ORTHOLOGUE AFUA_3G09210)"/>
    <property type="match status" value="1"/>
</dbReference>
<dbReference type="PROSITE" id="PS51318">
    <property type="entry name" value="TAT"/>
    <property type="match status" value="1"/>
</dbReference>
<dbReference type="Gene3D" id="3.60.10.10">
    <property type="entry name" value="Endonuclease/exonuclease/phosphatase"/>
    <property type="match status" value="1"/>
</dbReference>
<proteinExistence type="predicted"/>
<dbReference type="RefSeq" id="WP_191173363.1">
    <property type="nucleotide sequence ID" value="NZ_JACXZS010000016.1"/>
</dbReference>
<protein>
    <submittedName>
        <fullName evidence="3">ExeM/NucH family extracellular endonuclease</fullName>
    </submittedName>
</protein>
<comment type="caution">
    <text evidence="3">The sequence shown here is derived from an EMBL/GenBank/DDBJ whole genome shotgun (WGS) entry which is preliminary data.</text>
</comment>
<name>A0ABR8NT13_9MICO</name>
<keyword evidence="4" id="KW-1185">Reference proteome</keyword>
<dbReference type="InterPro" id="IPR047971">
    <property type="entry name" value="ExeM-like"/>
</dbReference>
<dbReference type="InterPro" id="IPR036691">
    <property type="entry name" value="Endo/exonu/phosph_ase_sf"/>
</dbReference>
<dbReference type="CDD" id="cd10283">
    <property type="entry name" value="MnuA_DNase1-like"/>
    <property type="match status" value="1"/>
</dbReference>
<feature type="chain" id="PRO_5047366563" evidence="1">
    <location>
        <begin position="23"/>
        <end position="890"/>
    </location>
</feature>
<dbReference type="Pfam" id="PF00932">
    <property type="entry name" value="LTD"/>
    <property type="match status" value="1"/>
</dbReference>
<sequence>MSHSPRRLVAALAALTLGAAGAVAVTAPAAAASGDLLISEYVEGTSINKAIEIYNPSTASVDLGAAGYSLQMYFNGSTTPTTFALNGTVAADDVFVFAAGSTTSTNVDPVILAAADQTTTSSLFNGDDAIALAKNGVIVDVLGQIGNRPASGEWGTGLNSTADNTLRRAADTCVGDTNGSDVFDPSVGWVGFATNTFTGLGSHEADCALEPPTDPGPGGSADCAATTAVTIGSVQGSGTTTPVAGQNVLVEGTVVGDFQAGGFDGYYIQDAGDGNPATSDGVFVYAPGGAAVSAGDVVSVYGAAKEQFGLTEIVAADVEVCATGQALPAPQALTLPASTEQREALEGMYVTLPQQLTIGETFEYGRFGTITLTDGRQDTPTAVVEPGAAANALAAANLASSITLDDGRGSQNPDPAIHPDGELFTLDHSFRSGDLVQNATGVLDYRFDVWGIQPTEGADFTVGNPRPEVPEVGGDLRISSFNVLNYFTSIDPTPTNSGDDDYYRGADTAEEFQRQQDKIVSALADIDADVFGLLEIENNGTAVQALADALNARVGAGTYVPVITGVIGGDAIATALIYKPATVSPVGGFQLMTSAVDPAWLDNRNRPGLTQRFVSTESGEEFVVSVNHLKSKGSACSESPDLKDGQGNCSATRTAAAKALTTWLNETVAPDGRAIVIGDLNSYDHEDSIGEFVKGGFTDLEKQFGGEHAYSYVFDGQSGYLDYALAQPELTADVTGAAAWHINADEPSLIDYDMSFKQPAQDALYAPDPYRSSDHDPVIVGLKLTPPDVTPPTIEVTADQSVIMPPNNKAVPVTFAVDAADESDGDVTVELTGVEVTGGGSWTQTGDRTATVKAVNGAVYRFTWTATDAAGNTATDTVTVVVGQKGQKAA</sequence>
<dbReference type="PANTHER" id="PTHR42834">
    <property type="entry name" value="ENDONUCLEASE/EXONUCLEASE/PHOSPHATASE FAMILY PROTEIN (AFU_ORTHOLOGUE AFUA_3G09210)"/>
    <property type="match status" value="1"/>
</dbReference>
<evidence type="ECO:0000259" key="2">
    <source>
        <dbReference type="PROSITE" id="PS51841"/>
    </source>
</evidence>
<dbReference type="NCBIfam" id="NF033681">
    <property type="entry name" value="ExeM_NucH_DNase"/>
    <property type="match status" value="1"/>
</dbReference>
<gene>
    <name evidence="3" type="ORF">IF188_18905</name>
</gene>
<evidence type="ECO:0000313" key="4">
    <source>
        <dbReference type="Proteomes" id="UP000598426"/>
    </source>
</evidence>
<keyword evidence="1" id="KW-0732">Signal</keyword>
<organism evidence="3 4">
    <name type="scientific">Microbacterium helvum</name>
    <dbReference type="NCBI Taxonomy" id="2773713"/>
    <lineage>
        <taxon>Bacteria</taxon>
        <taxon>Bacillati</taxon>
        <taxon>Actinomycetota</taxon>
        <taxon>Actinomycetes</taxon>
        <taxon>Micrococcales</taxon>
        <taxon>Microbacteriaceae</taxon>
        <taxon>Microbacterium</taxon>
    </lineage>
</organism>
<evidence type="ECO:0000256" key="1">
    <source>
        <dbReference type="SAM" id="SignalP"/>
    </source>
</evidence>
<dbReference type="Pfam" id="PF03372">
    <property type="entry name" value="Exo_endo_phos"/>
    <property type="match status" value="1"/>
</dbReference>
<feature type="signal peptide" evidence="1">
    <location>
        <begin position="1"/>
        <end position="22"/>
    </location>
</feature>
<accession>A0ABR8NT13</accession>
<keyword evidence="3" id="KW-0378">Hydrolase</keyword>
<dbReference type="PROSITE" id="PS51841">
    <property type="entry name" value="LTD"/>
    <property type="match status" value="1"/>
</dbReference>
<dbReference type="InterPro" id="IPR001322">
    <property type="entry name" value="Lamin_tail_dom"/>
</dbReference>
<dbReference type="InterPro" id="IPR006311">
    <property type="entry name" value="TAT_signal"/>
</dbReference>
<dbReference type="SUPFAM" id="SSF56219">
    <property type="entry name" value="DNase I-like"/>
    <property type="match status" value="1"/>
</dbReference>